<sequence length="86" mass="9612">MIAVVLASPSLDPRHPRALTTKASQTLIDRDIEAHSYGDLFRPTFLLWLQAREPYAQEMIADGLQAIVTCIDPTQLDPAFVGWPCF</sequence>
<dbReference type="KEGG" id="rfo:REIFOR_00718"/>
<dbReference type="Proteomes" id="UP000229757">
    <property type="component" value="Chromosome"/>
</dbReference>
<dbReference type="SUPFAM" id="SSF52402">
    <property type="entry name" value="Adenine nucleotide alpha hydrolases-like"/>
    <property type="match status" value="1"/>
</dbReference>
<protein>
    <submittedName>
        <fullName evidence="1">Uncharacterized protein</fullName>
    </submittedName>
</protein>
<evidence type="ECO:0000313" key="2">
    <source>
        <dbReference type="Proteomes" id="UP000229757"/>
    </source>
</evidence>
<evidence type="ECO:0000313" key="1">
    <source>
        <dbReference type="EMBL" id="ATX75886.1"/>
    </source>
</evidence>
<dbReference type="AlphaFoldDB" id="A0A2K8KSK5"/>
<proteinExistence type="predicted"/>
<gene>
    <name evidence="1" type="ORF">REIFOR_00718</name>
</gene>
<dbReference type="EMBL" id="CP011797">
    <property type="protein sequence ID" value="ATX75886.1"/>
    <property type="molecule type" value="Genomic_DNA"/>
</dbReference>
<keyword evidence="2" id="KW-1185">Reference proteome</keyword>
<organism evidence="1 2">
    <name type="scientific">Reinekea forsetii</name>
    <dbReference type="NCBI Taxonomy" id="1336806"/>
    <lineage>
        <taxon>Bacteria</taxon>
        <taxon>Pseudomonadati</taxon>
        <taxon>Pseudomonadota</taxon>
        <taxon>Gammaproteobacteria</taxon>
        <taxon>Oceanospirillales</taxon>
        <taxon>Saccharospirillaceae</taxon>
        <taxon>Reinekea</taxon>
    </lineage>
</organism>
<reference evidence="1 2" key="1">
    <citation type="journal article" date="2017" name="Environ. Microbiol.">
        <title>Genomic and physiological analyses of 'Reinekea forsetii' reveal a versatile opportunistic lifestyle during spring algae blooms.</title>
        <authorList>
            <person name="Avci B."/>
            <person name="Hahnke R.L."/>
            <person name="Chafee M."/>
            <person name="Fischer T."/>
            <person name="Gruber-Vodicka H."/>
            <person name="Tegetmeyer H.E."/>
            <person name="Harder J."/>
            <person name="Fuchs B.M."/>
            <person name="Amann R.I."/>
            <person name="Teeling H."/>
        </authorList>
    </citation>
    <scope>NUCLEOTIDE SEQUENCE [LARGE SCALE GENOMIC DNA]</scope>
    <source>
        <strain evidence="1 2">Hel1_31_D35</strain>
    </source>
</reference>
<name>A0A2K8KSK5_9GAMM</name>
<accession>A0A2K8KSK5</accession>